<name>A0A6G2BGM9_9ACTN</name>
<organism evidence="3 4">
    <name type="scientific">Streptomyces taklimakanensis</name>
    <dbReference type="NCBI Taxonomy" id="2569853"/>
    <lineage>
        <taxon>Bacteria</taxon>
        <taxon>Bacillati</taxon>
        <taxon>Actinomycetota</taxon>
        <taxon>Actinomycetes</taxon>
        <taxon>Kitasatosporales</taxon>
        <taxon>Streptomycetaceae</taxon>
        <taxon>Streptomyces</taxon>
    </lineage>
</organism>
<keyword evidence="3" id="KW-0808">Transferase</keyword>
<dbReference type="GO" id="GO:0004674">
    <property type="term" value="F:protein serine/threonine kinase activity"/>
    <property type="evidence" value="ECO:0007669"/>
    <property type="project" value="UniProtKB-KW"/>
</dbReference>
<sequence length="128" mass="13231">MRRFRRSTATAAVVTALVAGATTLSMSTASAAPVIESVPAEKAGALAYYCGYHGAVTPPTISQGSTGNAVREAQCLLRFWGFSVGSSGVDGIFGSATRAAVVDFQRTCRISADGIVGPVTWNRLRNGC</sequence>
<feature type="signal peptide" evidence="1">
    <location>
        <begin position="1"/>
        <end position="31"/>
    </location>
</feature>
<feature type="chain" id="PRO_5026324839" evidence="1">
    <location>
        <begin position="32"/>
        <end position="128"/>
    </location>
</feature>
<dbReference type="InterPro" id="IPR036366">
    <property type="entry name" value="PGBDSf"/>
</dbReference>
<keyword evidence="4" id="KW-1185">Reference proteome</keyword>
<dbReference type="SUPFAM" id="SSF47090">
    <property type="entry name" value="PGBD-like"/>
    <property type="match status" value="1"/>
</dbReference>
<keyword evidence="1" id="KW-0732">Signal</keyword>
<dbReference type="OrthoDB" id="9815541at2"/>
<evidence type="ECO:0000313" key="3">
    <source>
        <dbReference type="EMBL" id="MTE21441.1"/>
    </source>
</evidence>
<reference evidence="3 4" key="1">
    <citation type="submission" date="2019-11" db="EMBL/GenBank/DDBJ databases">
        <authorList>
            <person name="Yuan L."/>
        </authorList>
    </citation>
    <scope>NUCLEOTIDE SEQUENCE [LARGE SCALE GENOMIC DNA]</scope>
    <source>
        <strain evidence="3 4">TRM43335</strain>
    </source>
</reference>
<dbReference type="AlphaFoldDB" id="A0A6G2BGM9"/>
<evidence type="ECO:0000256" key="1">
    <source>
        <dbReference type="SAM" id="SignalP"/>
    </source>
</evidence>
<dbReference type="Proteomes" id="UP000473014">
    <property type="component" value="Unassembled WGS sequence"/>
</dbReference>
<comment type="caution">
    <text evidence="3">The sequence shown here is derived from an EMBL/GenBank/DDBJ whole genome shotgun (WGS) entry which is preliminary data.</text>
</comment>
<keyword evidence="3" id="KW-0418">Kinase</keyword>
<proteinExistence type="predicted"/>
<accession>A0A6G2BGM9</accession>
<feature type="domain" description="Peptidoglycan binding-like" evidence="2">
    <location>
        <begin position="66"/>
        <end position="124"/>
    </location>
</feature>
<dbReference type="RefSeq" id="WP_155072197.1">
    <property type="nucleotide sequence ID" value="NZ_WIXO01000001.1"/>
</dbReference>
<dbReference type="InterPro" id="IPR002477">
    <property type="entry name" value="Peptidoglycan-bd-like"/>
</dbReference>
<evidence type="ECO:0000313" key="4">
    <source>
        <dbReference type="Proteomes" id="UP000473014"/>
    </source>
</evidence>
<dbReference type="InterPro" id="IPR036365">
    <property type="entry name" value="PGBD-like_sf"/>
</dbReference>
<evidence type="ECO:0000259" key="2">
    <source>
        <dbReference type="Pfam" id="PF01471"/>
    </source>
</evidence>
<gene>
    <name evidence="3" type="ORF">F0L17_20465</name>
</gene>
<dbReference type="Gene3D" id="1.10.101.10">
    <property type="entry name" value="PGBD-like superfamily/PGBD"/>
    <property type="match status" value="1"/>
</dbReference>
<protein>
    <submittedName>
        <fullName evidence="3">Serine/threonine protein kinase</fullName>
    </submittedName>
</protein>
<dbReference type="Pfam" id="PF01471">
    <property type="entry name" value="PG_binding_1"/>
    <property type="match status" value="1"/>
</dbReference>
<dbReference type="EMBL" id="WIXO01000001">
    <property type="protein sequence ID" value="MTE21441.1"/>
    <property type="molecule type" value="Genomic_DNA"/>
</dbReference>
<keyword evidence="3" id="KW-0723">Serine/threonine-protein kinase</keyword>